<reference evidence="3" key="1">
    <citation type="journal article" date="2022" name="bioRxiv">
        <title>Genomics of Preaxostyla Flagellates Illuminates Evolutionary Transitions and the Path Towards Mitochondrial Loss.</title>
        <authorList>
            <person name="Novak L.V.F."/>
            <person name="Treitli S.C."/>
            <person name="Pyrih J."/>
            <person name="Halakuc P."/>
            <person name="Pipaliya S.V."/>
            <person name="Vacek V."/>
            <person name="Brzon O."/>
            <person name="Soukal P."/>
            <person name="Eme L."/>
            <person name="Dacks J.B."/>
            <person name="Karnkowska A."/>
            <person name="Elias M."/>
            <person name="Hampl V."/>
        </authorList>
    </citation>
    <scope>NUCLEOTIDE SEQUENCE</scope>
    <source>
        <strain evidence="3">RCP-MX</strain>
    </source>
</reference>
<organism evidence="3 4">
    <name type="scientific">Paratrimastix pyriformis</name>
    <dbReference type="NCBI Taxonomy" id="342808"/>
    <lineage>
        <taxon>Eukaryota</taxon>
        <taxon>Metamonada</taxon>
        <taxon>Preaxostyla</taxon>
        <taxon>Paratrimastigidae</taxon>
        <taxon>Paratrimastix</taxon>
    </lineage>
</organism>
<accession>A0ABQ8UM82</accession>
<protein>
    <recommendedName>
        <fullName evidence="2">F-box domain-containing protein</fullName>
    </recommendedName>
</protein>
<dbReference type="InterPro" id="IPR036047">
    <property type="entry name" value="F-box-like_dom_sf"/>
</dbReference>
<feature type="compositionally biased region" description="Basic residues" evidence="1">
    <location>
        <begin position="223"/>
        <end position="235"/>
    </location>
</feature>
<evidence type="ECO:0000313" key="4">
    <source>
        <dbReference type="Proteomes" id="UP001141327"/>
    </source>
</evidence>
<dbReference type="PROSITE" id="PS50181">
    <property type="entry name" value="FBOX"/>
    <property type="match status" value="1"/>
</dbReference>
<dbReference type="Gene3D" id="1.20.1280.50">
    <property type="match status" value="1"/>
</dbReference>
<dbReference type="Proteomes" id="UP001141327">
    <property type="component" value="Unassembled WGS sequence"/>
</dbReference>
<evidence type="ECO:0000256" key="1">
    <source>
        <dbReference type="SAM" id="MobiDB-lite"/>
    </source>
</evidence>
<proteinExistence type="predicted"/>
<feature type="domain" description="F-box" evidence="2">
    <location>
        <begin position="1"/>
        <end position="45"/>
    </location>
</feature>
<dbReference type="EMBL" id="JAPMOS010000014">
    <property type="protein sequence ID" value="KAJ4460285.1"/>
    <property type="molecule type" value="Genomic_DNA"/>
</dbReference>
<evidence type="ECO:0000259" key="2">
    <source>
        <dbReference type="PROSITE" id="PS50181"/>
    </source>
</evidence>
<sequence>MLDTLPADVIVKICTYCSSSVMEVLANVCLYLKIIINDEVLWRIRCIDDLFDSPSALVVGEHGWRDRYFSFVKWSGPYECAIKPVATSLFCGLFLGGINTPCDGWGRAGTFFVDLARQSLRWVSPHGYAFATALGPLFNYSQHLQDVEASAAAAAARHRDRTAHEELALMGLADPPATATATDPGTHPPIPPPGTLEDTAREHPPEEDPLGATSGSVVAPRAGGHKGPKKGRRGGPSKPQQQEPPSGAVTIPEGGERHPLLAAPFRTLGATPYLMDPMKRMILCKLDHHTWLRITFRDTCTTGQFWSRRQARKSAEEPGSVIFFDGMIGSRVSSAPFRGTGMEALTSRDFMKPVYLVKGFMPRERGAAGFTMEDETE</sequence>
<feature type="region of interest" description="Disordered" evidence="1">
    <location>
        <begin position="175"/>
        <end position="258"/>
    </location>
</feature>
<dbReference type="SUPFAM" id="SSF81383">
    <property type="entry name" value="F-box domain"/>
    <property type="match status" value="1"/>
</dbReference>
<keyword evidence="4" id="KW-1185">Reference proteome</keyword>
<gene>
    <name evidence="3" type="ORF">PAPYR_3689</name>
</gene>
<dbReference type="InterPro" id="IPR001810">
    <property type="entry name" value="F-box_dom"/>
</dbReference>
<feature type="compositionally biased region" description="Low complexity" evidence="1">
    <location>
        <begin position="175"/>
        <end position="185"/>
    </location>
</feature>
<comment type="caution">
    <text evidence="3">The sequence shown here is derived from an EMBL/GenBank/DDBJ whole genome shotgun (WGS) entry which is preliminary data.</text>
</comment>
<name>A0ABQ8UM82_9EUKA</name>
<evidence type="ECO:0000313" key="3">
    <source>
        <dbReference type="EMBL" id="KAJ4460285.1"/>
    </source>
</evidence>